<dbReference type="Pfam" id="PF08239">
    <property type="entry name" value="SH3_3"/>
    <property type="match status" value="1"/>
</dbReference>
<dbReference type="EMBL" id="QYYA01000006">
    <property type="protein sequence ID" value="RJG16142.1"/>
    <property type="molecule type" value="Genomic_DNA"/>
</dbReference>
<comment type="caution">
    <text evidence="5">The sequence shown here is derived from an EMBL/GenBank/DDBJ whole genome shotgun (WGS) entry which is preliminary data.</text>
</comment>
<organism evidence="5 6">
    <name type="scientific">Alcanivorax profundi</name>
    <dbReference type="NCBI Taxonomy" id="2338368"/>
    <lineage>
        <taxon>Bacteria</taxon>
        <taxon>Pseudomonadati</taxon>
        <taxon>Pseudomonadota</taxon>
        <taxon>Gammaproteobacteria</taxon>
        <taxon>Oceanospirillales</taxon>
        <taxon>Alcanivoracaceae</taxon>
        <taxon>Alcanivorax</taxon>
    </lineage>
</organism>
<dbReference type="OrthoDB" id="9148835at2"/>
<sequence length="254" mass="28425">MRLVVILLACWLPPLLLAAEPESDDAFEREYDAVQVKVSDPYVEVHTGPGRGYPVFHVVERDAPLTILYMRAGWLKVETVRGKSGWVPRTALAATLDGTGETPELDALGHEAFQEGHWHASVLVGELDGATSLGVALGYRFTENLTGELMYSQASGDFSNNNLFDVNVQHQLFPQWRVSPYVALGTGRARIEPRATLVQPENREENYAFGGIGLNVYLARGFVMRGEYRSYVLFTEENDNRNLEEWKLGFSVLF</sequence>
<dbReference type="InterPro" id="IPR011250">
    <property type="entry name" value="OMP/PagP_B-barrel"/>
</dbReference>
<dbReference type="InterPro" id="IPR003646">
    <property type="entry name" value="SH3-like_bac-type"/>
</dbReference>
<evidence type="ECO:0000313" key="6">
    <source>
        <dbReference type="Proteomes" id="UP000283734"/>
    </source>
</evidence>
<dbReference type="Gene3D" id="2.40.160.20">
    <property type="match status" value="1"/>
</dbReference>
<evidence type="ECO:0000256" key="2">
    <source>
        <dbReference type="SAM" id="SignalP"/>
    </source>
</evidence>
<accession>A0A418XTW7</accession>
<dbReference type="Gene3D" id="2.30.30.40">
    <property type="entry name" value="SH3 Domains"/>
    <property type="match status" value="1"/>
</dbReference>
<evidence type="ECO:0000259" key="4">
    <source>
        <dbReference type="Pfam" id="PF13505"/>
    </source>
</evidence>
<dbReference type="InterPro" id="IPR027385">
    <property type="entry name" value="Beta-barrel_OMP"/>
</dbReference>
<keyword evidence="1 2" id="KW-0732">Signal</keyword>
<reference evidence="5 6" key="1">
    <citation type="submission" date="2018-09" db="EMBL/GenBank/DDBJ databases">
        <title>Alcanivorax profundi sp. nov., isolated from 1000 m-depth seawater of the Mariana Trench.</title>
        <authorList>
            <person name="Liu J."/>
        </authorList>
    </citation>
    <scope>NUCLEOTIDE SEQUENCE [LARGE SCALE GENOMIC DNA]</scope>
    <source>
        <strain evidence="5 6">MTEO17</strain>
    </source>
</reference>
<feature type="domain" description="Outer membrane protein beta-barrel" evidence="4">
    <location>
        <begin position="127"/>
        <end position="254"/>
    </location>
</feature>
<evidence type="ECO:0000313" key="5">
    <source>
        <dbReference type="EMBL" id="RJG16142.1"/>
    </source>
</evidence>
<gene>
    <name evidence="5" type="ORF">D4A39_15215</name>
</gene>
<evidence type="ECO:0000256" key="1">
    <source>
        <dbReference type="ARBA" id="ARBA00022729"/>
    </source>
</evidence>
<dbReference type="Pfam" id="PF13505">
    <property type="entry name" value="OMP_b-brl"/>
    <property type="match status" value="1"/>
</dbReference>
<evidence type="ECO:0000259" key="3">
    <source>
        <dbReference type="Pfam" id="PF08239"/>
    </source>
</evidence>
<dbReference type="RefSeq" id="WP_022983703.1">
    <property type="nucleotide sequence ID" value="NZ_CAXGPP010000012.1"/>
</dbReference>
<evidence type="ECO:0008006" key="7">
    <source>
        <dbReference type="Google" id="ProtNLM"/>
    </source>
</evidence>
<dbReference type="Proteomes" id="UP000283734">
    <property type="component" value="Unassembled WGS sequence"/>
</dbReference>
<name>A0A418XTW7_9GAMM</name>
<dbReference type="SUPFAM" id="SSF56925">
    <property type="entry name" value="OMPA-like"/>
    <property type="match status" value="1"/>
</dbReference>
<feature type="domain" description="SH3b" evidence="3">
    <location>
        <begin position="43"/>
        <end position="89"/>
    </location>
</feature>
<feature type="signal peptide" evidence="2">
    <location>
        <begin position="1"/>
        <end position="18"/>
    </location>
</feature>
<protein>
    <recommendedName>
        <fullName evidence="7">SH3b domain-containing protein</fullName>
    </recommendedName>
</protein>
<feature type="chain" id="PRO_5019020458" description="SH3b domain-containing protein" evidence="2">
    <location>
        <begin position="19"/>
        <end position="254"/>
    </location>
</feature>
<keyword evidence="6" id="KW-1185">Reference proteome</keyword>
<dbReference type="AlphaFoldDB" id="A0A418XTW7"/>
<proteinExistence type="predicted"/>